<dbReference type="EMBL" id="AVOT02000022">
    <property type="protein sequence ID" value="MBW0460500.1"/>
    <property type="molecule type" value="Genomic_DNA"/>
</dbReference>
<name>A0A9Q3B8I4_9BASI</name>
<sequence>MKILNIEPQLKELICCEKCYACMKGQELGISSSLQHQSHNPYQVYLPKTIYYTQDILEWVKWLLGLPNIELKIYEWKQKLSTMPYVNDIQPEQAWKNLQLADCQEGNENCLCPTFSLFIYWCNPRDNEKAGKKELIGFLLLTCLNLPPKLCHKPDYSFLFGVIPGPNSPKILKPLLDQLLVLKDGVKIPTFSQPQGINIYVQLLPLIGDLVTIHKTLGVASHSGTHFSLGVLLNFQI</sequence>
<protein>
    <submittedName>
        <fullName evidence="1">Uncharacterized protein</fullName>
    </submittedName>
</protein>
<dbReference type="Proteomes" id="UP000765509">
    <property type="component" value="Unassembled WGS sequence"/>
</dbReference>
<reference evidence="1" key="1">
    <citation type="submission" date="2021-03" db="EMBL/GenBank/DDBJ databases">
        <title>Draft genome sequence of rust myrtle Austropuccinia psidii MF-1, a brazilian biotype.</title>
        <authorList>
            <person name="Quecine M.C."/>
            <person name="Pachon D.M.R."/>
            <person name="Bonatelli M.L."/>
            <person name="Correr F.H."/>
            <person name="Franceschini L.M."/>
            <person name="Leite T.F."/>
            <person name="Margarido G.R.A."/>
            <person name="Almeida C.A."/>
            <person name="Ferrarezi J.A."/>
            <person name="Labate C.A."/>
        </authorList>
    </citation>
    <scope>NUCLEOTIDE SEQUENCE</scope>
    <source>
        <strain evidence="1">MF-1</strain>
    </source>
</reference>
<comment type="caution">
    <text evidence="1">The sequence shown here is derived from an EMBL/GenBank/DDBJ whole genome shotgun (WGS) entry which is preliminary data.</text>
</comment>
<accession>A0A9Q3B8I4</accession>
<dbReference type="OrthoDB" id="3269001at2759"/>
<proteinExistence type="predicted"/>
<keyword evidence="2" id="KW-1185">Reference proteome</keyword>
<evidence type="ECO:0000313" key="2">
    <source>
        <dbReference type="Proteomes" id="UP000765509"/>
    </source>
</evidence>
<evidence type="ECO:0000313" key="1">
    <source>
        <dbReference type="EMBL" id="MBW0460500.1"/>
    </source>
</evidence>
<gene>
    <name evidence="1" type="ORF">O181_000215</name>
</gene>
<dbReference type="AlphaFoldDB" id="A0A9Q3B8I4"/>
<organism evidence="1 2">
    <name type="scientific">Austropuccinia psidii MF-1</name>
    <dbReference type="NCBI Taxonomy" id="1389203"/>
    <lineage>
        <taxon>Eukaryota</taxon>
        <taxon>Fungi</taxon>
        <taxon>Dikarya</taxon>
        <taxon>Basidiomycota</taxon>
        <taxon>Pucciniomycotina</taxon>
        <taxon>Pucciniomycetes</taxon>
        <taxon>Pucciniales</taxon>
        <taxon>Sphaerophragmiaceae</taxon>
        <taxon>Austropuccinia</taxon>
    </lineage>
</organism>